<keyword evidence="2" id="KW-1185">Reference proteome</keyword>
<accession>A0A7K1SQU2</accession>
<dbReference type="Proteomes" id="UP000436006">
    <property type="component" value="Unassembled WGS sequence"/>
</dbReference>
<dbReference type="Gene3D" id="2.60.40.1120">
    <property type="entry name" value="Carboxypeptidase-like, regulatory domain"/>
    <property type="match status" value="1"/>
</dbReference>
<protein>
    <submittedName>
        <fullName evidence="1">Carboxypeptidase-like regulatory domain-containing protein</fullName>
    </submittedName>
</protein>
<dbReference type="Pfam" id="PF13715">
    <property type="entry name" value="CarbopepD_reg_2"/>
    <property type="match status" value="1"/>
</dbReference>
<evidence type="ECO:0000313" key="1">
    <source>
        <dbReference type="EMBL" id="MVM36168.1"/>
    </source>
</evidence>
<gene>
    <name evidence="1" type="ORF">GO755_39515</name>
</gene>
<comment type="caution">
    <text evidence="1">The sequence shown here is derived from an EMBL/GenBank/DDBJ whole genome shotgun (WGS) entry which is preliminary data.</text>
</comment>
<proteinExistence type="predicted"/>
<name>A0A7K1SQU2_9BACT</name>
<reference evidence="1 2" key="1">
    <citation type="submission" date="2019-12" db="EMBL/GenBank/DDBJ databases">
        <title>Spirosoma sp. HMF4905 genome sequencing and assembly.</title>
        <authorList>
            <person name="Kang H."/>
            <person name="Cha I."/>
            <person name="Kim H."/>
            <person name="Joh K."/>
        </authorList>
    </citation>
    <scope>NUCLEOTIDE SEQUENCE [LARGE SCALE GENOMIC DNA]</scope>
    <source>
        <strain evidence="1 2">HMF4905</strain>
    </source>
</reference>
<dbReference type="AlphaFoldDB" id="A0A7K1SQU2"/>
<dbReference type="SUPFAM" id="SSF49464">
    <property type="entry name" value="Carboxypeptidase regulatory domain-like"/>
    <property type="match status" value="1"/>
</dbReference>
<sequence>MATERIQLAVDTPCQQSWQEMTSTELGRFCAHCQKTVVDFSDLTDKQLIDLLAQSTGSTCGRFRLNQLNRAIQVPVPASPSPRRFFSLLTAGLLGYQTVQAETPPALTTPSTIQIDQNVTSTTELPANNETTLADSLRIITGRVIENTTNTSLAGVNVSLKGTSTEVLTDSAGHFQLQVPTEYQGEQIVIVVAMIGFTTQEIQRRPDQSEPLSIALNEDQKLLGEVIVVGGYKKLSFWQRLRNRLRSGQ</sequence>
<dbReference type="GO" id="GO:0004180">
    <property type="term" value="F:carboxypeptidase activity"/>
    <property type="evidence" value="ECO:0007669"/>
    <property type="project" value="UniProtKB-KW"/>
</dbReference>
<keyword evidence="1" id="KW-0378">Hydrolase</keyword>
<dbReference type="EMBL" id="WPIN01000032">
    <property type="protein sequence ID" value="MVM36168.1"/>
    <property type="molecule type" value="Genomic_DNA"/>
</dbReference>
<organism evidence="1 2">
    <name type="scientific">Spirosoma arboris</name>
    <dbReference type="NCBI Taxonomy" id="2682092"/>
    <lineage>
        <taxon>Bacteria</taxon>
        <taxon>Pseudomonadati</taxon>
        <taxon>Bacteroidota</taxon>
        <taxon>Cytophagia</taxon>
        <taxon>Cytophagales</taxon>
        <taxon>Cytophagaceae</taxon>
        <taxon>Spirosoma</taxon>
    </lineage>
</organism>
<keyword evidence="1" id="KW-0121">Carboxypeptidase</keyword>
<dbReference type="InterPro" id="IPR008969">
    <property type="entry name" value="CarboxyPept-like_regulatory"/>
</dbReference>
<evidence type="ECO:0000313" key="2">
    <source>
        <dbReference type="Proteomes" id="UP000436006"/>
    </source>
</evidence>
<keyword evidence="1" id="KW-0645">Protease</keyword>
<dbReference type="RefSeq" id="WP_157590967.1">
    <property type="nucleotide sequence ID" value="NZ_WPIN01000032.1"/>
</dbReference>